<dbReference type="EMBL" id="AP024169">
    <property type="protein sequence ID" value="BCN31585.1"/>
    <property type="molecule type" value="Genomic_DNA"/>
</dbReference>
<evidence type="ECO:0000256" key="5">
    <source>
        <dbReference type="ARBA" id="ARBA00022670"/>
    </source>
</evidence>
<dbReference type="GO" id="GO:0005886">
    <property type="term" value="C:plasma membrane"/>
    <property type="evidence" value="ECO:0007669"/>
    <property type="project" value="UniProtKB-SubCell"/>
</dbReference>
<dbReference type="EC" id="3.4.21.89" evidence="4 8"/>
<proteinExistence type="inferred from homology"/>
<keyword evidence="6 8" id="KW-0378">Hydrolase</keyword>
<feature type="domain" description="Peptidase S26" evidence="10">
    <location>
        <begin position="27"/>
        <end position="186"/>
    </location>
</feature>
<gene>
    <name evidence="11" type="ORF">bsdtb5_28800</name>
</gene>
<dbReference type="AlphaFoldDB" id="A0A7R7EMA5"/>
<evidence type="ECO:0000256" key="2">
    <source>
        <dbReference type="ARBA" id="ARBA00004401"/>
    </source>
</evidence>
<dbReference type="GO" id="GO:0006465">
    <property type="term" value="P:signal peptide processing"/>
    <property type="evidence" value="ECO:0007669"/>
    <property type="project" value="InterPro"/>
</dbReference>
<keyword evidence="5 8" id="KW-0645">Protease</keyword>
<keyword evidence="8" id="KW-1133">Transmembrane helix</keyword>
<dbReference type="Gene3D" id="2.10.109.10">
    <property type="entry name" value="Umud Fragment, subunit A"/>
    <property type="match status" value="1"/>
</dbReference>
<organism evidence="11 12">
    <name type="scientific">Anaeromicropila herbilytica</name>
    <dbReference type="NCBI Taxonomy" id="2785025"/>
    <lineage>
        <taxon>Bacteria</taxon>
        <taxon>Bacillati</taxon>
        <taxon>Bacillota</taxon>
        <taxon>Clostridia</taxon>
        <taxon>Lachnospirales</taxon>
        <taxon>Lachnospiraceae</taxon>
        <taxon>Anaeromicropila</taxon>
    </lineage>
</organism>
<dbReference type="GO" id="GO:0009003">
    <property type="term" value="F:signal peptidase activity"/>
    <property type="evidence" value="ECO:0007669"/>
    <property type="project" value="UniProtKB-EC"/>
</dbReference>
<feature type="transmembrane region" description="Helical" evidence="8">
    <location>
        <begin position="29"/>
        <end position="47"/>
    </location>
</feature>
<dbReference type="InterPro" id="IPR019533">
    <property type="entry name" value="Peptidase_S26"/>
</dbReference>
<dbReference type="RefSeq" id="WP_271712696.1">
    <property type="nucleotide sequence ID" value="NZ_AP024169.1"/>
</dbReference>
<dbReference type="Pfam" id="PF10502">
    <property type="entry name" value="Peptidase_S26"/>
    <property type="match status" value="1"/>
</dbReference>
<name>A0A7R7EMA5_9FIRM</name>
<feature type="active site" evidence="7">
    <location>
        <position position="101"/>
    </location>
</feature>
<comment type="subcellular location">
    <subcellularLocation>
        <location evidence="2">Cell membrane</location>
        <topology evidence="2">Single-pass type II membrane protein</topology>
    </subcellularLocation>
    <subcellularLocation>
        <location evidence="9">Membrane</location>
        <topology evidence="9">Single-pass type II membrane protein</topology>
    </subcellularLocation>
</comment>
<evidence type="ECO:0000256" key="3">
    <source>
        <dbReference type="ARBA" id="ARBA00009370"/>
    </source>
</evidence>
<dbReference type="PROSITE" id="PS00761">
    <property type="entry name" value="SPASE_I_3"/>
    <property type="match status" value="1"/>
</dbReference>
<dbReference type="PANTHER" id="PTHR43390">
    <property type="entry name" value="SIGNAL PEPTIDASE I"/>
    <property type="match status" value="1"/>
</dbReference>
<feature type="active site" evidence="7">
    <location>
        <position position="57"/>
    </location>
</feature>
<accession>A0A7R7EMA5</accession>
<comment type="catalytic activity">
    <reaction evidence="1 8">
        <text>Cleavage of hydrophobic, N-terminal signal or leader sequences from secreted and periplasmic proteins.</text>
        <dbReference type="EC" id="3.4.21.89"/>
    </reaction>
</comment>
<dbReference type="GO" id="GO:0004252">
    <property type="term" value="F:serine-type endopeptidase activity"/>
    <property type="evidence" value="ECO:0007669"/>
    <property type="project" value="InterPro"/>
</dbReference>
<evidence type="ECO:0000259" key="10">
    <source>
        <dbReference type="Pfam" id="PF10502"/>
    </source>
</evidence>
<dbReference type="CDD" id="cd06530">
    <property type="entry name" value="S26_SPase_I"/>
    <property type="match status" value="1"/>
</dbReference>
<evidence type="ECO:0000256" key="9">
    <source>
        <dbReference type="RuleBase" id="RU362042"/>
    </source>
</evidence>
<dbReference type="InterPro" id="IPR036286">
    <property type="entry name" value="LexA/Signal_pep-like_sf"/>
</dbReference>
<protein>
    <recommendedName>
        <fullName evidence="4 8">Signal peptidase I</fullName>
        <ecNumber evidence="4 8">3.4.21.89</ecNumber>
    </recommendedName>
</protein>
<keyword evidence="8" id="KW-0812">Transmembrane</keyword>
<sequence>MMKQNEDIKEDSKVEEVEQINYMKDIMHMVLYFLVVIAIFGFINIFVGEHVEVNGSSMESTLQNENHLILEKVSYRLHEPERFDVIVFRPFENNKKLYFIKRIIALPGETVQIKGSDIYINNKLLKENYGKDPIEDGGIAKDPITLGKDEYFVLGDNRNNSKDSRFAEVGLVQRDSIIGRTWFRIWPLNEIGVLKHR</sequence>
<evidence type="ECO:0000313" key="11">
    <source>
        <dbReference type="EMBL" id="BCN31585.1"/>
    </source>
</evidence>
<dbReference type="Proteomes" id="UP000595897">
    <property type="component" value="Chromosome"/>
</dbReference>
<dbReference type="PROSITE" id="PS00501">
    <property type="entry name" value="SPASE_I_1"/>
    <property type="match status" value="1"/>
</dbReference>
<dbReference type="PANTHER" id="PTHR43390:SF1">
    <property type="entry name" value="CHLOROPLAST PROCESSING PEPTIDASE"/>
    <property type="match status" value="1"/>
</dbReference>
<comment type="similarity">
    <text evidence="3 9">Belongs to the peptidase S26 family.</text>
</comment>
<evidence type="ECO:0000256" key="8">
    <source>
        <dbReference type="RuleBase" id="RU003993"/>
    </source>
</evidence>
<dbReference type="InterPro" id="IPR019758">
    <property type="entry name" value="Pept_S26A_signal_pept_1_CS"/>
</dbReference>
<evidence type="ECO:0000256" key="4">
    <source>
        <dbReference type="ARBA" id="ARBA00013208"/>
    </source>
</evidence>
<dbReference type="InterPro" id="IPR019756">
    <property type="entry name" value="Pept_S26A_signal_pept_1_Ser-AS"/>
</dbReference>
<dbReference type="InterPro" id="IPR000223">
    <property type="entry name" value="Pept_S26A_signal_pept_1"/>
</dbReference>
<dbReference type="NCBIfam" id="TIGR02227">
    <property type="entry name" value="sigpep_I_bact"/>
    <property type="match status" value="1"/>
</dbReference>
<evidence type="ECO:0000313" key="12">
    <source>
        <dbReference type="Proteomes" id="UP000595897"/>
    </source>
</evidence>
<reference evidence="11 12" key="1">
    <citation type="submission" date="2020-11" db="EMBL/GenBank/DDBJ databases">
        <title>Draft genome sequencing of a Lachnospiraceae strain isolated from anoxic soil subjected to BSD treatment.</title>
        <authorList>
            <person name="Uek A."/>
            <person name="Tonouchi A."/>
        </authorList>
    </citation>
    <scope>NUCLEOTIDE SEQUENCE [LARGE SCALE GENOMIC DNA]</scope>
    <source>
        <strain evidence="11 12">TB5</strain>
    </source>
</reference>
<evidence type="ECO:0000256" key="6">
    <source>
        <dbReference type="ARBA" id="ARBA00022801"/>
    </source>
</evidence>
<dbReference type="PRINTS" id="PR00727">
    <property type="entry name" value="LEADERPTASE"/>
</dbReference>
<keyword evidence="12" id="KW-1185">Reference proteome</keyword>
<dbReference type="PROSITE" id="PS00760">
    <property type="entry name" value="SPASE_I_2"/>
    <property type="match status" value="1"/>
</dbReference>
<evidence type="ECO:0000256" key="7">
    <source>
        <dbReference type="PIRSR" id="PIRSR600223-1"/>
    </source>
</evidence>
<keyword evidence="8" id="KW-0472">Membrane</keyword>
<dbReference type="KEGG" id="ahb:bsdtb5_28800"/>
<dbReference type="InterPro" id="IPR019757">
    <property type="entry name" value="Pept_S26A_signal_pept_1_Lys-AS"/>
</dbReference>
<evidence type="ECO:0000256" key="1">
    <source>
        <dbReference type="ARBA" id="ARBA00000677"/>
    </source>
</evidence>
<dbReference type="SUPFAM" id="SSF51306">
    <property type="entry name" value="LexA/Signal peptidase"/>
    <property type="match status" value="1"/>
</dbReference>